<name>A0AAE1CVP9_9GAST</name>
<evidence type="ECO:0000256" key="1">
    <source>
        <dbReference type="ARBA" id="ARBA00023002"/>
    </source>
</evidence>
<dbReference type="EMBL" id="JAWDGP010006549">
    <property type="protein sequence ID" value="KAK3739153.1"/>
    <property type="molecule type" value="Genomic_DNA"/>
</dbReference>
<gene>
    <name evidence="3" type="ORF">RRG08_045382</name>
</gene>
<dbReference type="GO" id="GO:0051287">
    <property type="term" value="F:NAD binding"/>
    <property type="evidence" value="ECO:0007669"/>
    <property type="project" value="InterPro"/>
</dbReference>
<proteinExistence type="predicted"/>
<evidence type="ECO:0000259" key="2">
    <source>
        <dbReference type="Pfam" id="PF00389"/>
    </source>
</evidence>
<dbReference type="InterPro" id="IPR050223">
    <property type="entry name" value="D-isomer_2-hydroxyacid_DH"/>
</dbReference>
<evidence type="ECO:0000313" key="4">
    <source>
        <dbReference type="Proteomes" id="UP001283361"/>
    </source>
</evidence>
<dbReference type="Proteomes" id="UP001283361">
    <property type="component" value="Unassembled WGS sequence"/>
</dbReference>
<dbReference type="Pfam" id="PF00389">
    <property type="entry name" value="2-Hacid_dh"/>
    <property type="match status" value="1"/>
</dbReference>
<dbReference type="SUPFAM" id="SSF52283">
    <property type="entry name" value="Formate/glycerate dehydrogenase catalytic domain-like"/>
    <property type="match status" value="1"/>
</dbReference>
<dbReference type="InterPro" id="IPR006139">
    <property type="entry name" value="D-isomer_2_OHA_DH_cat_dom"/>
</dbReference>
<accession>A0AAE1CVP9</accession>
<reference evidence="3" key="1">
    <citation type="journal article" date="2023" name="G3 (Bethesda)">
        <title>A reference genome for the long-term kleptoplast-retaining sea slug Elysia crispata morphotype clarki.</title>
        <authorList>
            <person name="Eastman K.E."/>
            <person name="Pendleton A.L."/>
            <person name="Shaikh M.A."/>
            <person name="Suttiyut T."/>
            <person name="Ogas R."/>
            <person name="Tomko P."/>
            <person name="Gavelis G."/>
            <person name="Widhalm J.R."/>
            <person name="Wisecaver J.H."/>
        </authorList>
    </citation>
    <scope>NUCLEOTIDE SEQUENCE</scope>
    <source>
        <strain evidence="3">ECLA1</strain>
    </source>
</reference>
<dbReference type="PANTHER" id="PTHR10996:SF277">
    <property type="entry name" value="GLYOXYLATE REDUCTASE_HYDROXYPYRUVATE REDUCTASE"/>
    <property type="match status" value="1"/>
</dbReference>
<keyword evidence="1" id="KW-0560">Oxidoreductase</keyword>
<keyword evidence="4" id="KW-1185">Reference proteome</keyword>
<dbReference type="AlphaFoldDB" id="A0AAE1CVP9"/>
<dbReference type="GO" id="GO:0030267">
    <property type="term" value="F:glyoxylate reductase (NADPH) activity"/>
    <property type="evidence" value="ECO:0007669"/>
    <property type="project" value="TreeGrafter"/>
</dbReference>
<dbReference type="GO" id="GO:0016618">
    <property type="term" value="F:hydroxypyruvate reductase [NAD(P)H] activity"/>
    <property type="evidence" value="ECO:0007669"/>
    <property type="project" value="TreeGrafter"/>
</dbReference>
<organism evidence="3 4">
    <name type="scientific">Elysia crispata</name>
    <name type="common">lettuce slug</name>
    <dbReference type="NCBI Taxonomy" id="231223"/>
    <lineage>
        <taxon>Eukaryota</taxon>
        <taxon>Metazoa</taxon>
        <taxon>Spiralia</taxon>
        <taxon>Lophotrochozoa</taxon>
        <taxon>Mollusca</taxon>
        <taxon>Gastropoda</taxon>
        <taxon>Heterobranchia</taxon>
        <taxon>Euthyneura</taxon>
        <taxon>Panpulmonata</taxon>
        <taxon>Sacoglossa</taxon>
        <taxon>Placobranchoidea</taxon>
        <taxon>Plakobranchidae</taxon>
        <taxon>Elysia</taxon>
    </lineage>
</organism>
<dbReference type="Gene3D" id="3.40.50.720">
    <property type="entry name" value="NAD(P)-binding Rossmann-like Domain"/>
    <property type="match status" value="1"/>
</dbReference>
<feature type="domain" description="D-isomer specific 2-hydroxyacid dehydrogenase catalytic" evidence="2">
    <location>
        <begin position="81"/>
        <end position="184"/>
    </location>
</feature>
<sequence>MLTSSIPSPEHHRPCSYRGFHLWRAKDGIHCLPQTEYGFCSSKLRQIKCKCQSLRYTYKDLLHTRRHPACKMSAASQLPKVFVVRSFPPEGISRLKQHCQVTVHEGEHTATRQEILDGARGMDALFIYPQVKIDKELLDAAGSQLKVIGTFSVGLDHIDIDLCKERGIKVGYTPDVLTTATAEAGVALVMATARRIQECK</sequence>
<evidence type="ECO:0000313" key="3">
    <source>
        <dbReference type="EMBL" id="KAK3739153.1"/>
    </source>
</evidence>
<dbReference type="PANTHER" id="PTHR10996">
    <property type="entry name" value="2-HYDROXYACID DEHYDROGENASE-RELATED"/>
    <property type="match status" value="1"/>
</dbReference>
<dbReference type="GO" id="GO:0005829">
    <property type="term" value="C:cytosol"/>
    <property type="evidence" value="ECO:0007669"/>
    <property type="project" value="TreeGrafter"/>
</dbReference>
<protein>
    <recommendedName>
        <fullName evidence="2">D-isomer specific 2-hydroxyacid dehydrogenase catalytic domain-containing protein</fullName>
    </recommendedName>
</protein>
<comment type="caution">
    <text evidence="3">The sequence shown here is derived from an EMBL/GenBank/DDBJ whole genome shotgun (WGS) entry which is preliminary data.</text>
</comment>